<proteinExistence type="predicted"/>
<keyword evidence="4" id="KW-1185">Reference proteome</keyword>
<dbReference type="Gene3D" id="2.40.128.540">
    <property type="entry name" value="Domain of unknown function DUF4822"/>
    <property type="match status" value="1"/>
</dbReference>
<feature type="signal peptide" evidence="1">
    <location>
        <begin position="1"/>
        <end position="27"/>
    </location>
</feature>
<sequence length="173" mass="18809">MSPLNPSLRPAALPLAAALLAPAYALASPACTGASPDAQVLAEKTWLTTAVYEGDDRSNNLVARYPGVVGISLWDACSNRYEYFDPATGRSRSQQGGAGWFFFTGDRQHQHTVSDNGSQLRRKMEVINPKEFTYSRQVPKDMREGQALVTIHVVHTPYTGTFQVKPSAGIGPK</sequence>
<reference evidence="3 4" key="1">
    <citation type="journal article" date="2020" name="G3 (Bethesda)">
        <title>CeMbio - The Caenorhabditis elegans Microbiome Resource.</title>
        <authorList>
            <person name="Dirksen P."/>
            <person name="Assie A."/>
            <person name="Zimmermann J."/>
            <person name="Zhang F."/>
            <person name="Tietje A.M."/>
            <person name="Marsh S.A."/>
            <person name="Felix M.A."/>
            <person name="Shapira M."/>
            <person name="Kaleta C."/>
            <person name="Schulenburg H."/>
            <person name="Samuel B."/>
        </authorList>
    </citation>
    <scope>NUCLEOTIDE SEQUENCE [LARGE SCALE GENOMIC DNA]</scope>
    <source>
        <strain evidence="3 4">BIGb0172</strain>
    </source>
</reference>
<gene>
    <name evidence="3" type="ORF">HS961_04600</name>
</gene>
<keyword evidence="1" id="KW-0732">Signal</keyword>
<dbReference type="Proteomes" id="UP000515240">
    <property type="component" value="Chromosome"/>
</dbReference>
<protein>
    <submittedName>
        <fullName evidence="3">DUF4822 domain-containing protein</fullName>
    </submittedName>
</protein>
<dbReference type="Pfam" id="PF16103">
    <property type="entry name" value="DUF4822"/>
    <property type="match status" value="1"/>
</dbReference>
<organism evidence="3 4">
    <name type="scientific">Comamonas piscis</name>
    <dbReference type="NCBI Taxonomy" id="1562974"/>
    <lineage>
        <taxon>Bacteria</taxon>
        <taxon>Pseudomonadati</taxon>
        <taxon>Pseudomonadota</taxon>
        <taxon>Betaproteobacteria</taxon>
        <taxon>Burkholderiales</taxon>
        <taxon>Comamonadaceae</taxon>
        <taxon>Comamonas</taxon>
    </lineage>
</organism>
<evidence type="ECO:0000313" key="3">
    <source>
        <dbReference type="EMBL" id="QMV72171.1"/>
    </source>
</evidence>
<evidence type="ECO:0000259" key="2">
    <source>
        <dbReference type="Pfam" id="PF16103"/>
    </source>
</evidence>
<dbReference type="EMBL" id="CP058554">
    <property type="protein sequence ID" value="QMV72171.1"/>
    <property type="molecule type" value="Genomic_DNA"/>
</dbReference>
<dbReference type="KEGG" id="cpis:HS961_04600"/>
<accession>A0A7G5EDU6</accession>
<feature type="chain" id="PRO_5028832916" evidence="1">
    <location>
        <begin position="28"/>
        <end position="173"/>
    </location>
</feature>
<dbReference type="AlphaFoldDB" id="A0A7G5EDU6"/>
<dbReference type="InterPro" id="IPR032247">
    <property type="entry name" value="DUF4822"/>
</dbReference>
<dbReference type="RefSeq" id="WP_182326594.1">
    <property type="nucleotide sequence ID" value="NZ_CP058554.1"/>
</dbReference>
<evidence type="ECO:0000256" key="1">
    <source>
        <dbReference type="SAM" id="SignalP"/>
    </source>
</evidence>
<feature type="domain" description="DUF4822" evidence="2">
    <location>
        <begin position="39"/>
        <end position="163"/>
    </location>
</feature>
<name>A0A7G5EDU6_9BURK</name>
<evidence type="ECO:0000313" key="4">
    <source>
        <dbReference type="Proteomes" id="UP000515240"/>
    </source>
</evidence>